<name>A0A8H7SAJ7_9FUNG</name>
<accession>A0A8H7SAJ7</accession>
<sequence>MSDLNWCTYCDNAIEGYSDSLYCSDECLRSDCLEHHPLLGYDYRELQNFPRPSSSSSSSTRKVTSAASSAASSAVISSSTTANSDWDDSSFTTISSTISTPSSSPSTTSSSSTLSLLSPPPSPSNSYQGMDKEEIYNLNYINNKNKTTMTTKHRTTPSIFYI</sequence>
<keyword evidence="3" id="KW-1185">Reference proteome</keyword>
<evidence type="ECO:0000313" key="3">
    <source>
        <dbReference type="Proteomes" id="UP000646827"/>
    </source>
</evidence>
<dbReference type="OrthoDB" id="2380640at2759"/>
<dbReference type="InterPro" id="IPR024368">
    <property type="entry name" value="Ecl1/2/3"/>
</dbReference>
<dbReference type="Proteomes" id="UP000646827">
    <property type="component" value="Unassembled WGS sequence"/>
</dbReference>
<evidence type="ECO:0000313" key="2">
    <source>
        <dbReference type="EMBL" id="KAG2224988.1"/>
    </source>
</evidence>
<protein>
    <submittedName>
        <fullName evidence="2">Uncharacterized protein</fullName>
    </submittedName>
</protein>
<dbReference type="Pfam" id="PF12855">
    <property type="entry name" value="Ecl1"/>
    <property type="match status" value="1"/>
</dbReference>
<proteinExistence type="predicted"/>
<evidence type="ECO:0000256" key="1">
    <source>
        <dbReference type="SAM" id="MobiDB-lite"/>
    </source>
</evidence>
<feature type="compositionally biased region" description="Low complexity" evidence="1">
    <location>
        <begin position="69"/>
        <end position="117"/>
    </location>
</feature>
<organism evidence="2 3">
    <name type="scientific">Circinella minor</name>
    <dbReference type="NCBI Taxonomy" id="1195481"/>
    <lineage>
        <taxon>Eukaryota</taxon>
        <taxon>Fungi</taxon>
        <taxon>Fungi incertae sedis</taxon>
        <taxon>Mucoromycota</taxon>
        <taxon>Mucoromycotina</taxon>
        <taxon>Mucoromycetes</taxon>
        <taxon>Mucorales</taxon>
        <taxon>Lichtheimiaceae</taxon>
        <taxon>Circinella</taxon>
    </lineage>
</organism>
<gene>
    <name evidence="2" type="ORF">INT45_000109</name>
</gene>
<dbReference type="AlphaFoldDB" id="A0A8H7SAJ7"/>
<comment type="caution">
    <text evidence="2">The sequence shown here is derived from an EMBL/GenBank/DDBJ whole genome shotgun (WGS) entry which is preliminary data.</text>
</comment>
<dbReference type="EMBL" id="JAEPRB010000034">
    <property type="protein sequence ID" value="KAG2224988.1"/>
    <property type="molecule type" value="Genomic_DNA"/>
</dbReference>
<reference evidence="2 3" key="1">
    <citation type="submission" date="2020-12" db="EMBL/GenBank/DDBJ databases">
        <title>Metabolic potential, ecology and presence of endohyphal bacteria is reflected in genomic diversity of Mucoromycotina.</title>
        <authorList>
            <person name="Muszewska A."/>
            <person name="Okrasinska A."/>
            <person name="Steczkiewicz K."/>
            <person name="Drgas O."/>
            <person name="Orlowska M."/>
            <person name="Perlinska-Lenart U."/>
            <person name="Aleksandrzak-Piekarczyk T."/>
            <person name="Szatraj K."/>
            <person name="Zielenkiewicz U."/>
            <person name="Pilsyk S."/>
            <person name="Malc E."/>
            <person name="Mieczkowski P."/>
            <person name="Kruszewska J.S."/>
            <person name="Biernat P."/>
            <person name="Pawlowska J."/>
        </authorList>
    </citation>
    <scope>NUCLEOTIDE SEQUENCE [LARGE SCALE GENOMIC DNA]</scope>
    <source>
        <strain evidence="2 3">CBS 142.35</strain>
    </source>
</reference>
<feature type="region of interest" description="Disordered" evidence="1">
    <location>
        <begin position="69"/>
        <end position="129"/>
    </location>
</feature>